<dbReference type="AlphaFoldDB" id="A0A1Y1ZRV9"/>
<dbReference type="GO" id="GO:0022857">
    <property type="term" value="F:transmembrane transporter activity"/>
    <property type="evidence" value="ECO:0007669"/>
    <property type="project" value="UniProtKB-UniRule"/>
</dbReference>
<evidence type="ECO:0000313" key="9">
    <source>
        <dbReference type="EMBL" id="ORY13002.1"/>
    </source>
</evidence>
<dbReference type="GO" id="GO:0005886">
    <property type="term" value="C:plasma membrane"/>
    <property type="evidence" value="ECO:0007669"/>
    <property type="project" value="UniProtKB-SubCell"/>
</dbReference>
<protein>
    <recommendedName>
        <fullName evidence="4 8">Protein PNS1</fullName>
    </recommendedName>
</protein>
<sequence>LILFLAFSYIYNKSVLENIIHVTISGLYGEFFFNSTIENGKIRIKQKDPTLESFKRSLTTSFGSICMGGLIITPAEYTKKFLKIFNYYLTLSGCCCFYCCFSGCIQGLESLLKYFNSYAFVEVALTGKGLCESSKESFKLMCRYGMDAILNDILISRVLIVAKLAVIFFSCISVYVLCSLAEKIDSTIEILVHIVVVFCASNTVFSATQSVIQSGVSTLFVCICADVEVLRFTQKDFYSEITKIQPALAFEANENLASYVDKSITKTKNFLEDLLK</sequence>
<dbReference type="InterPro" id="IPR007603">
    <property type="entry name" value="Choline_transptr-like"/>
</dbReference>
<feature type="non-terminal residue" evidence="9">
    <location>
        <position position="1"/>
    </location>
</feature>
<feature type="transmembrane region" description="Helical" evidence="8">
    <location>
        <begin position="87"/>
        <end position="108"/>
    </location>
</feature>
<comment type="function">
    <text evidence="1 8">Probably involved in transport through the plasma membrane.</text>
</comment>
<accession>A0A1Y1ZRV9</accession>
<evidence type="ECO:0000256" key="5">
    <source>
        <dbReference type="ARBA" id="ARBA00022692"/>
    </source>
</evidence>
<reference evidence="9 10" key="1">
    <citation type="submission" date="2016-08" db="EMBL/GenBank/DDBJ databases">
        <title>A Parts List for Fungal Cellulosomes Revealed by Comparative Genomics.</title>
        <authorList>
            <consortium name="DOE Joint Genome Institute"/>
            <person name="Haitjema C.H."/>
            <person name="Gilmore S.P."/>
            <person name="Henske J.K."/>
            <person name="Solomon K.V."/>
            <person name="De Groot R."/>
            <person name="Kuo A."/>
            <person name="Mondo S.J."/>
            <person name="Salamov A.A."/>
            <person name="Labutti K."/>
            <person name="Zhao Z."/>
            <person name="Chiniquy J."/>
            <person name="Barry K."/>
            <person name="Brewer H.M."/>
            <person name="Purvine S.O."/>
            <person name="Wright A.T."/>
            <person name="Boxma B."/>
            <person name="Van Alen T."/>
            <person name="Hackstein J.H."/>
            <person name="Baker S.E."/>
            <person name="Grigoriev I.V."/>
            <person name="O'Malley M.A."/>
        </authorList>
    </citation>
    <scope>NUCLEOTIDE SEQUENCE [LARGE SCALE GENOMIC DNA]</scope>
    <source>
        <strain evidence="9 10">G1</strain>
    </source>
</reference>
<feature type="transmembrane region" description="Helical" evidence="8">
    <location>
        <begin position="190"/>
        <end position="212"/>
    </location>
</feature>
<dbReference type="STRING" id="1754190.A0A1Y1ZRV9"/>
<organism evidence="9 10">
    <name type="scientific">Neocallimastix californiae</name>
    <dbReference type="NCBI Taxonomy" id="1754190"/>
    <lineage>
        <taxon>Eukaryota</taxon>
        <taxon>Fungi</taxon>
        <taxon>Fungi incertae sedis</taxon>
        <taxon>Chytridiomycota</taxon>
        <taxon>Chytridiomycota incertae sedis</taxon>
        <taxon>Neocallimastigomycetes</taxon>
        <taxon>Neocallimastigales</taxon>
        <taxon>Neocallimastigaceae</taxon>
        <taxon>Neocallimastix</taxon>
    </lineage>
</organism>
<comment type="caution">
    <text evidence="9">The sequence shown here is derived from an EMBL/GenBank/DDBJ whole genome shotgun (WGS) entry which is preliminary data.</text>
</comment>
<dbReference type="PANTHER" id="PTHR12385">
    <property type="entry name" value="CHOLINE TRANSPORTER-LIKE (SLC FAMILY 44)"/>
    <property type="match status" value="1"/>
</dbReference>
<comment type="caution">
    <text evidence="8">Lacks conserved residue(s) required for the propagation of feature annotation.</text>
</comment>
<feature type="transmembrane region" description="Helical" evidence="8">
    <location>
        <begin position="154"/>
        <end position="178"/>
    </location>
</feature>
<dbReference type="Proteomes" id="UP000193920">
    <property type="component" value="Unassembled WGS sequence"/>
</dbReference>
<dbReference type="OrthoDB" id="44736at2759"/>
<dbReference type="EMBL" id="MCOG01000365">
    <property type="protein sequence ID" value="ORY13002.1"/>
    <property type="molecule type" value="Genomic_DNA"/>
</dbReference>
<keyword evidence="10" id="KW-1185">Reference proteome</keyword>
<dbReference type="PANTHER" id="PTHR12385:SF4">
    <property type="entry name" value="PROTEIN PNS1"/>
    <property type="match status" value="1"/>
</dbReference>
<keyword evidence="7 8" id="KW-0472">Membrane</keyword>
<evidence type="ECO:0000256" key="2">
    <source>
        <dbReference type="ARBA" id="ARBA00004141"/>
    </source>
</evidence>
<name>A0A1Y1ZRV9_9FUNG</name>
<dbReference type="Pfam" id="PF04515">
    <property type="entry name" value="Choline_transpo"/>
    <property type="match status" value="1"/>
</dbReference>
<evidence type="ECO:0000256" key="4">
    <source>
        <dbReference type="ARBA" id="ARBA00015388"/>
    </source>
</evidence>
<proteinExistence type="inferred from homology"/>
<keyword evidence="5 8" id="KW-0812">Transmembrane</keyword>
<keyword evidence="6 8" id="KW-1133">Transmembrane helix</keyword>
<gene>
    <name evidence="9" type="ORF">LY90DRAFT_437730</name>
</gene>
<comment type="similarity">
    <text evidence="3 8">Belongs to the CTL (choline transporter-like) family.</text>
</comment>
<evidence type="ECO:0000256" key="1">
    <source>
        <dbReference type="ARBA" id="ARBA00002957"/>
    </source>
</evidence>
<evidence type="ECO:0000256" key="8">
    <source>
        <dbReference type="RuleBase" id="RU368066"/>
    </source>
</evidence>
<evidence type="ECO:0000313" key="10">
    <source>
        <dbReference type="Proteomes" id="UP000193920"/>
    </source>
</evidence>
<evidence type="ECO:0000256" key="6">
    <source>
        <dbReference type="ARBA" id="ARBA00022989"/>
    </source>
</evidence>
<evidence type="ECO:0000256" key="7">
    <source>
        <dbReference type="ARBA" id="ARBA00023136"/>
    </source>
</evidence>
<comment type="subcellular location">
    <subcellularLocation>
        <location evidence="8">Cell membrane</location>
        <topology evidence="8">Multi-pass membrane protein</topology>
    </subcellularLocation>
    <subcellularLocation>
        <location evidence="2">Membrane</location>
        <topology evidence="2">Multi-pass membrane protein</topology>
    </subcellularLocation>
</comment>
<evidence type="ECO:0000256" key="3">
    <source>
        <dbReference type="ARBA" id="ARBA00007168"/>
    </source>
</evidence>